<dbReference type="InterPro" id="IPR044210">
    <property type="entry name" value="Tfc3-like"/>
</dbReference>
<evidence type="ECO:0000259" key="12">
    <source>
        <dbReference type="Pfam" id="PF24657"/>
    </source>
</evidence>
<dbReference type="GO" id="GO:0000127">
    <property type="term" value="C:transcription factor TFIIIC complex"/>
    <property type="evidence" value="ECO:0007669"/>
    <property type="project" value="InterPro"/>
</dbReference>
<evidence type="ECO:0000259" key="7">
    <source>
        <dbReference type="Pfam" id="PF04182"/>
    </source>
</evidence>
<feature type="region of interest" description="Disordered" evidence="6">
    <location>
        <begin position="201"/>
        <end position="220"/>
    </location>
</feature>
<dbReference type="Pfam" id="PF24655">
    <property type="entry name" value="DUF7645"/>
    <property type="match status" value="1"/>
</dbReference>
<dbReference type="InterPro" id="IPR056064">
    <property type="entry name" value="DUF7647"/>
</dbReference>
<dbReference type="SUPFAM" id="SSF46785">
    <property type="entry name" value="Winged helix' DNA-binding domain"/>
    <property type="match status" value="1"/>
</dbReference>
<name>A0A4Y1R451_PRUDU</name>
<feature type="domain" description="DUF7645" evidence="11">
    <location>
        <begin position="923"/>
        <end position="979"/>
    </location>
</feature>
<feature type="domain" description="General transcription factor 3C polypeptide 1 winged-helix" evidence="8">
    <location>
        <begin position="1"/>
        <end position="101"/>
    </location>
</feature>
<dbReference type="GO" id="GO:0042791">
    <property type="term" value="P:5S class rRNA transcription by RNA polymerase III"/>
    <property type="evidence" value="ECO:0007669"/>
    <property type="project" value="TreeGrafter"/>
</dbReference>
<feature type="compositionally biased region" description="Polar residues" evidence="6">
    <location>
        <begin position="206"/>
        <end position="217"/>
    </location>
</feature>
<keyword evidence="5" id="KW-0539">Nucleus</keyword>
<dbReference type="Pfam" id="PF24658">
    <property type="entry name" value="DUF7647"/>
    <property type="match status" value="1"/>
</dbReference>
<dbReference type="Pfam" id="PF04182">
    <property type="entry name" value="B-block_TFIIIC"/>
    <property type="match status" value="1"/>
</dbReference>
<feature type="domain" description="DUF7647" evidence="13">
    <location>
        <begin position="742"/>
        <end position="921"/>
    </location>
</feature>
<dbReference type="EMBL" id="AP019299">
    <property type="protein sequence ID" value="BBG98806.1"/>
    <property type="molecule type" value="Genomic_DNA"/>
</dbReference>
<feature type="domain" description="DUF7646" evidence="12">
    <location>
        <begin position="338"/>
        <end position="415"/>
    </location>
</feature>
<dbReference type="Pfam" id="PF23704">
    <property type="entry name" value="WHD_GTF3C1_N"/>
    <property type="match status" value="1"/>
</dbReference>
<proteinExistence type="predicted"/>
<feature type="region of interest" description="Disordered" evidence="6">
    <location>
        <begin position="980"/>
        <end position="1028"/>
    </location>
</feature>
<feature type="domain" description="B-block binding subunit of TFIIIC" evidence="7">
    <location>
        <begin position="112"/>
        <end position="185"/>
    </location>
</feature>
<evidence type="ECO:0000256" key="5">
    <source>
        <dbReference type="ARBA" id="ARBA00023242"/>
    </source>
</evidence>
<dbReference type="InterPro" id="IPR036390">
    <property type="entry name" value="WH_DNA-bd_sf"/>
</dbReference>
<dbReference type="InterPro" id="IPR056020">
    <property type="entry name" value="DUF7599"/>
</dbReference>
<dbReference type="GO" id="GO:0003677">
    <property type="term" value="F:DNA binding"/>
    <property type="evidence" value="ECO:0007669"/>
    <property type="project" value="UniProtKB-KW"/>
</dbReference>
<evidence type="ECO:0000259" key="11">
    <source>
        <dbReference type="Pfam" id="PF24655"/>
    </source>
</evidence>
<dbReference type="CDD" id="cd16169">
    <property type="entry name" value="Tau138_eWH"/>
    <property type="match status" value="1"/>
</dbReference>
<evidence type="ECO:0000256" key="4">
    <source>
        <dbReference type="ARBA" id="ARBA00023163"/>
    </source>
</evidence>
<dbReference type="InterPro" id="IPR056062">
    <property type="entry name" value="DUF7645"/>
</dbReference>
<feature type="compositionally biased region" description="Basic residues" evidence="6">
    <location>
        <begin position="991"/>
        <end position="1002"/>
    </location>
</feature>
<protein>
    <submittedName>
        <fullName evidence="14">B-block binding subunit of TFIIIC</fullName>
    </submittedName>
</protein>
<feature type="compositionally biased region" description="Acidic residues" evidence="6">
    <location>
        <begin position="1013"/>
        <end position="1025"/>
    </location>
</feature>
<dbReference type="Pfam" id="PF24101">
    <property type="entry name" value="WHD_GTF3C1"/>
    <property type="match status" value="1"/>
</dbReference>
<feature type="domain" description="GTF3C1 extended winged-helix" evidence="9">
    <location>
        <begin position="550"/>
        <end position="659"/>
    </location>
</feature>
<keyword evidence="4" id="KW-0804">Transcription</keyword>
<dbReference type="InterPro" id="IPR036388">
    <property type="entry name" value="WH-like_DNA-bd_sf"/>
</dbReference>
<dbReference type="InterPro" id="IPR056428">
    <property type="entry name" value="WH_GTF3C1"/>
</dbReference>
<dbReference type="GO" id="GO:0005634">
    <property type="term" value="C:nucleus"/>
    <property type="evidence" value="ECO:0007669"/>
    <property type="project" value="UniProtKB-SubCell"/>
</dbReference>
<evidence type="ECO:0000256" key="2">
    <source>
        <dbReference type="ARBA" id="ARBA00022553"/>
    </source>
</evidence>
<dbReference type="PANTHER" id="PTHR15180">
    <property type="entry name" value="GENERAL TRANSCRIPTION FACTOR 3C POLYPEPTIDE 1"/>
    <property type="match status" value="1"/>
</dbReference>
<feature type="compositionally biased region" description="Polar residues" evidence="6">
    <location>
        <begin position="1161"/>
        <end position="1173"/>
    </location>
</feature>
<dbReference type="InterPro" id="IPR056063">
    <property type="entry name" value="DUF7646"/>
</dbReference>
<dbReference type="Pfam" id="PF24538">
    <property type="entry name" value="DUF7599"/>
    <property type="match status" value="1"/>
</dbReference>
<evidence type="ECO:0000259" key="13">
    <source>
        <dbReference type="Pfam" id="PF24658"/>
    </source>
</evidence>
<evidence type="ECO:0000256" key="1">
    <source>
        <dbReference type="ARBA" id="ARBA00004123"/>
    </source>
</evidence>
<evidence type="ECO:0000259" key="10">
    <source>
        <dbReference type="Pfam" id="PF24538"/>
    </source>
</evidence>
<dbReference type="GO" id="GO:0006384">
    <property type="term" value="P:transcription initiation at RNA polymerase III promoter"/>
    <property type="evidence" value="ECO:0007669"/>
    <property type="project" value="InterPro"/>
</dbReference>
<keyword evidence="2" id="KW-0597">Phosphoprotein</keyword>
<evidence type="ECO:0000256" key="3">
    <source>
        <dbReference type="ARBA" id="ARBA00023125"/>
    </source>
</evidence>
<comment type="subcellular location">
    <subcellularLocation>
        <location evidence="1">Nucleus</location>
    </subcellularLocation>
</comment>
<dbReference type="PANTHER" id="PTHR15180:SF1">
    <property type="entry name" value="GENERAL TRANSCRIPTION FACTOR 3C POLYPEPTIDE 1"/>
    <property type="match status" value="1"/>
</dbReference>
<feature type="region of interest" description="Disordered" evidence="6">
    <location>
        <begin position="1160"/>
        <end position="1180"/>
    </location>
</feature>
<evidence type="ECO:0000259" key="8">
    <source>
        <dbReference type="Pfam" id="PF23704"/>
    </source>
</evidence>
<evidence type="ECO:0000259" key="9">
    <source>
        <dbReference type="Pfam" id="PF24101"/>
    </source>
</evidence>
<dbReference type="InterPro" id="IPR007309">
    <property type="entry name" value="TFIIIC_Bblock-bd"/>
</dbReference>
<dbReference type="Gene3D" id="1.10.10.10">
    <property type="entry name" value="Winged helix-like DNA-binding domain superfamily/Winged helix DNA-binding domain"/>
    <property type="match status" value="1"/>
</dbReference>
<dbReference type="Pfam" id="PF24657">
    <property type="entry name" value="DUF7646"/>
    <property type="match status" value="1"/>
</dbReference>
<organism evidence="14">
    <name type="scientific">Prunus dulcis</name>
    <name type="common">Almond</name>
    <name type="synonym">Amygdalus dulcis</name>
    <dbReference type="NCBI Taxonomy" id="3755"/>
    <lineage>
        <taxon>Eukaryota</taxon>
        <taxon>Viridiplantae</taxon>
        <taxon>Streptophyta</taxon>
        <taxon>Embryophyta</taxon>
        <taxon>Tracheophyta</taxon>
        <taxon>Spermatophyta</taxon>
        <taxon>Magnoliopsida</taxon>
        <taxon>eudicotyledons</taxon>
        <taxon>Gunneridae</taxon>
        <taxon>Pentapetalae</taxon>
        <taxon>rosids</taxon>
        <taxon>fabids</taxon>
        <taxon>Rosales</taxon>
        <taxon>Rosaceae</taxon>
        <taxon>Amygdaloideae</taxon>
        <taxon>Amygdaleae</taxon>
        <taxon>Prunus</taxon>
    </lineage>
</organism>
<accession>A0A4Y1R451</accession>
<feature type="domain" description="DUF7599" evidence="10">
    <location>
        <begin position="233"/>
        <end position="317"/>
    </location>
</feature>
<keyword evidence="3" id="KW-0238">DNA-binding</keyword>
<dbReference type="InterPro" id="IPR035625">
    <property type="entry name" value="Tfc3-like_eWH"/>
</dbReference>
<evidence type="ECO:0000256" key="6">
    <source>
        <dbReference type="SAM" id="MobiDB-lite"/>
    </source>
</evidence>
<evidence type="ECO:0000313" key="14">
    <source>
        <dbReference type="EMBL" id="BBG98806.1"/>
    </source>
</evidence>
<gene>
    <name evidence="14" type="ORF">Prudu_008300</name>
</gene>
<reference evidence="14" key="1">
    <citation type="journal article" date="2019" name="Science">
        <title>Mutation of a bHLH transcription factor allowed almond domestication.</title>
        <authorList>
            <person name="Sanchez-Perez R."/>
            <person name="Pavan S."/>
            <person name="Mazzeo R."/>
            <person name="Moldovan C."/>
            <person name="Aiese Cigliano R."/>
            <person name="Del Cueto J."/>
            <person name="Ricciardi F."/>
            <person name="Lotti C."/>
            <person name="Ricciardi L."/>
            <person name="Dicenta F."/>
            <person name="Lopez-Marques R.L."/>
            <person name="Lindberg Moller B."/>
        </authorList>
    </citation>
    <scope>NUCLEOTIDE SEQUENCE</scope>
</reference>
<sequence length="1562" mass="176484">MDTILNSALAEICSELQNGLSLQALWPRLDPSLSSSNLDLSPHLKQALWDALRSIPTLKFDAKNAPYGPADPSILSFEDAEKLNLKLVADEGLRDNFMGLYNVRSANASLSKIQRMALERLVTARTNGITQSQLAKELGIEGRNFHYAVKSLECQGLIVKQSALLKTKEAGDSPFVTTNMLYLYRHGKHLGSQQKIEITKEEQTRESFGNGNESPASGDNFAGKYVKEDVLVKDYLPEMKAVCDKLEEANGKVLVVSDIKKDLGYSGTPGGHKAWRKVCRRLKAAGLVELFDAKVNEKVECCLRFPENSTQMSLEPKSLLHVDDHCNEEQQVKYGQRKKCQITDQLVELPIEQQIYELIDSTGSEVLERLGINNKKNCNRLAGMWSRFGMNIQPEMHQKAKTYRFWTPVEHNSESANPFLNKSENGNENKITDLYIGSSVALDRSGQSQTRSAYDCSTLKGDTAGSRNMKNRYINTEPSGGSPQYSESNHMLLCPGNPQPLFLEPKDTTCDSKLSLLSTVEINGASPETPPAALKPLGSGSDPRYPCLSLTEDSTRREKRILERLQDEKFILRAELYRWLVSLEKDKCTTTDRKTIDRILKKLQELGHCKCIHINVPVVTNCGRSRTTLVVLHPSVQSLTPELVSEIHDTWRSFEIQSRGQCSSRWKKSGSVPVLKDVQRTQNHVGTDIRAMRSEAMRSNGFILAKMIRAKLLHSFLWDFLSSSTGSDDALASGKDVIELKNPHSRSKLFSLEAAIRAIPVELFLQVVGCTKKIDDMLEKCKRGLCLSDLSADEYKSLMDTHATGRLSLVIEILRRLKLIRMVSDEHLKDAIKVPHAISTHALVFKPYIEEPLSKDAISLSFRSVDLRPRIRHDFVLSNREAVDEYWQTLEYCYAAADPRAALHAFPGSAVHEVSLYRSWTKIRVMTAAQRDELLKRVEKDDPSEKLSFKECGKIAKDLNLTLEQVLRVYYDKRHQRLHGLQNKRDEVQPKKGRRVSRKRKRSSEQESVNFTETDEEPEPNEDDDGCHSIISKCSFSNLKSTRTYKKEKLQSTRQRRFSWTEEADRQLIIQYVRHRATLGPKYHRIDWTSLPDLPAPPSTCQKRMALLKSNKRFRIAVMRLCNVIGERYAKFLEKTQNRSLTKDDCRLLLRGLTGEDNDRNLPNISNHNQGTGVQEEPWDDFDDNNIKRALEEVLHYKRMAKLDASKRVGSTCQDWSDLNTNAEEYDPQESELIASTTPYEDVQNHSGRGLKISARRSCCQHLNEKFFKLLHGVNVSTQVYKSLAVSNAVELFKLVFLSISTAPEVPNLLAEILRRELSISPCLPDEGMGEAEDLRSSKRKIDSNEFLDGDKTKKLKSFVAAEEILDSSSTVHVLENCSKSPWKVNAYDSIRVVDSLYRGKYFMTSVPGICQKLEPPSGRKPQRGNDGDLFLHPKNCDSGCAHLQGDINMHVDDVHKVTFLNFPEEVCELSYKKQTSSELEGCMEGIEVSPRGDGEGESSKSSSGKLCVPILPWINGDGTINKIIYKGLRRRVLGIVMQNPGILEDEIIRRMDVLNPSANRI</sequence>
<dbReference type="InterPro" id="IPR056467">
    <property type="entry name" value="eWH_GTF3C1"/>
</dbReference>